<keyword evidence="7 13" id="KW-1133">Transmembrane helix</keyword>
<evidence type="ECO:0000256" key="4">
    <source>
        <dbReference type="ARBA" id="ARBA00010609"/>
    </source>
</evidence>
<dbReference type="Pfam" id="PF07731">
    <property type="entry name" value="Cu-oxidase_2"/>
    <property type="match status" value="1"/>
</dbReference>
<dbReference type="GO" id="GO:0005381">
    <property type="term" value="F:iron ion transmembrane transporter activity"/>
    <property type="evidence" value="ECO:0007669"/>
    <property type="project" value="InterPro"/>
</dbReference>
<dbReference type="GO" id="GO:0005524">
    <property type="term" value="F:ATP binding"/>
    <property type="evidence" value="ECO:0007669"/>
    <property type="project" value="InterPro"/>
</dbReference>
<reference evidence="15 16" key="1">
    <citation type="journal article" date="2018" name="Plant J.">
        <title>Genome sequences of Chlorella sorokiniana UTEX 1602 and Micractinium conductrix SAG 241.80: implications to maltose excretion by a green alga.</title>
        <authorList>
            <person name="Arriola M.B."/>
            <person name="Velmurugan N."/>
            <person name="Zhang Y."/>
            <person name="Plunkett M.H."/>
            <person name="Hondzo H."/>
            <person name="Barney B.M."/>
        </authorList>
    </citation>
    <scope>NUCLEOTIDE SEQUENCE [LARGE SCALE GENOMIC DNA]</scope>
    <source>
        <strain evidence="15 16">SAG 241.80</strain>
    </source>
</reference>
<evidence type="ECO:0000313" key="15">
    <source>
        <dbReference type="EMBL" id="PSC73336.1"/>
    </source>
</evidence>
<evidence type="ECO:0000256" key="13">
    <source>
        <dbReference type="SAM" id="Phobius"/>
    </source>
</evidence>
<feature type="transmembrane region" description="Helical" evidence="13">
    <location>
        <begin position="310"/>
        <end position="327"/>
    </location>
</feature>
<feature type="transmembrane region" description="Helical" evidence="13">
    <location>
        <begin position="384"/>
        <end position="413"/>
    </location>
</feature>
<dbReference type="NCBIfam" id="TIGR01460">
    <property type="entry name" value="HAD-SF-IIA"/>
    <property type="match status" value="1"/>
</dbReference>
<feature type="domain" description="F-box" evidence="14">
    <location>
        <begin position="1544"/>
        <end position="1591"/>
    </location>
</feature>
<evidence type="ECO:0000256" key="9">
    <source>
        <dbReference type="ARBA" id="ARBA00023186"/>
    </source>
</evidence>
<dbReference type="Gene3D" id="2.60.40.420">
    <property type="entry name" value="Cupredoxins - blue copper proteins"/>
    <property type="match status" value="3"/>
</dbReference>
<dbReference type="InterPro" id="IPR020818">
    <property type="entry name" value="Chaperonin_GroES"/>
</dbReference>
<feature type="transmembrane region" description="Helical" evidence="13">
    <location>
        <begin position="425"/>
        <end position="447"/>
    </location>
</feature>
<dbReference type="GO" id="GO:0044183">
    <property type="term" value="F:protein folding chaperone"/>
    <property type="evidence" value="ECO:0007669"/>
    <property type="project" value="InterPro"/>
</dbReference>
<dbReference type="SUPFAM" id="SSF56784">
    <property type="entry name" value="HAD-like"/>
    <property type="match status" value="1"/>
</dbReference>
<evidence type="ECO:0000256" key="8">
    <source>
        <dbReference type="ARBA" id="ARBA00023136"/>
    </source>
</evidence>
<feature type="transmembrane region" description="Helical" evidence="13">
    <location>
        <begin position="453"/>
        <end position="470"/>
    </location>
</feature>
<dbReference type="Gene3D" id="3.40.50.1000">
    <property type="entry name" value="HAD superfamily/HAD-like"/>
    <property type="match status" value="2"/>
</dbReference>
<protein>
    <recommendedName>
        <fullName evidence="11">20 kDa chaperonin, chloroplastic</fullName>
    </recommendedName>
    <alternativeName>
        <fullName evidence="10">Chaperonin 10</fullName>
    </alternativeName>
    <alternativeName>
        <fullName evidence="12">Protein Cpn21</fullName>
    </alternativeName>
</protein>
<dbReference type="PRINTS" id="PR00297">
    <property type="entry name" value="CHAPERONIN10"/>
</dbReference>
<keyword evidence="15" id="KW-0378">Hydrolase</keyword>
<dbReference type="InterPro" id="IPR036412">
    <property type="entry name" value="HAD-like_sf"/>
</dbReference>
<evidence type="ECO:0000256" key="5">
    <source>
        <dbReference type="ARBA" id="ARBA00022448"/>
    </source>
</evidence>
<gene>
    <name evidence="15" type="ORF">C2E20_3554</name>
</gene>
<evidence type="ECO:0000256" key="3">
    <source>
        <dbReference type="ARBA" id="ARBA00006975"/>
    </source>
</evidence>
<dbReference type="SUPFAM" id="SSF50129">
    <property type="entry name" value="GroES-like"/>
    <property type="match status" value="2"/>
</dbReference>
<comment type="subcellular location">
    <subcellularLocation>
        <location evidence="2">Cytoplasm</location>
        <location evidence="2">Cytoskeleton</location>
        <location evidence="2">Cilium axoneme</location>
    </subcellularLocation>
    <subcellularLocation>
        <location evidence="1">Membrane</location>
        <topology evidence="1">Multi-pass membrane protein</topology>
    </subcellularLocation>
</comment>
<dbReference type="STRING" id="554055.A0A2P6VGW6"/>
<dbReference type="InterPro" id="IPR018369">
    <property type="entry name" value="Chaprnonin_Cpn10_CS"/>
</dbReference>
<keyword evidence="6 13" id="KW-0812">Transmembrane</keyword>
<comment type="caution">
    <text evidence="15">The sequence shown here is derived from an EMBL/GenBank/DDBJ whole genome shotgun (WGS) entry which is preliminary data.</text>
</comment>
<dbReference type="Pfam" id="PF00166">
    <property type="entry name" value="Cpn10"/>
    <property type="match status" value="2"/>
</dbReference>
<dbReference type="FunFam" id="2.30.33.40:FF:000001">
    <property type="entry name" value="10 kDa chaperonin"/>
    <property type="match status" value="1"/>
</dbReference>
<dbReference type="Pfam" id="PF06963">
    <property type="entry name" value="FPN1"/>
    <property type="match status" value="1"/>
</dbReference>
<dbReference type="InterPro" id="IPR006353">
    <property type="entry name" value="HAD-SF_hydro_IIA_CECR5"/>
</dbReference>
<comment type="similarity">
    <text evidence="4">Belongs to the multicopper oxidase family.</text>
</comment>
<dbReference type="SMART" id="SM00883">
    <property type="entry name" value="Cpn10"/>
    <property type="match status" value="2"/>
</dbReference>
<feature type="transmembrane region" description="Helical" evidence="13">
    <location>
        <begin position="241"/>
        <end position="262"/>
    </location>
</feature>
<sequence>MQSLARPQRAVCPASARPAARRGLRVQASSAVVLPDNITKVMPKGDLVLAKVAEAEEKTSGGILLPGAAQTRPTSGDVVAVGDGQVGTKQHKFTLTGGETVLYSKFGIGATEIEVGGQVHILIREDDLIGIMPRSNATAAEIPELEPLGDRILIKVQESADVTLGGVILPDSAKERPLSGTVVRVGPGRMGDEGERKSPKVKEGDRVIYFKYAGDAMETPSGDRYCCCCLVERTWRFGLPLVLAFIPGGFQAIAILGFVAPLACTLAGPAVGRLLDSVYRPLGLGAMLLLQDACILLSCVALAAAAVGGAPLAASPLFGVLVALAMLEKLSSISSELAIERDWVKEGDRVIYFKYAGDAMETPSGDRYCCCCLVERTWRFGLPLVLAFIPGGFQAIAILGFVAPLACTLAGPAVGRLLDSVYRPLGLGAMLLLQDACILLSCVALAAAAVGGAPLAASPLFGVLVALAMLEKLSSISSELAIERDWVKEGDRVIYFKYAGDAMETPSGDRYCCCCLVERTWRFGLPLVLAFIPGGFQAIAILGFVAPLACTLAGPAVRVLATGNPRRLLGRVHALSTVPDGSERLPPAFVFDIDGVLIQGRHTLPAAKRALAKLYTPDGLTPRYPVAFLTNGGGVTERVKAHQLSEWLGVAVGEEQVVLSHTPMRQLTSQYAQQPVLVAGRGQVREVAFHYGFKQVVTPKQLVRAMPAAVPFHEDQGLFPGSADLPCYTRELKYGSPQHPIRAIMVFTDPSDWYRELQLMIDVLTSRGAPGHAPPPGTPPVEVYFSNPDLLWANEFPTPRFGQGAFSACLEALHEKVTGEPLRARHYGKPHAAPYLLAEQLLLRQAQALGLEAAPAEAAHAGAPQQGPHQARTPLPFSGIYAVGDNPAADVRGANAAGAPWVSCLVTKTGVARANCSADPAQIAVDDVEAAGPGNERAMIDFVAPVYQNDGAGTRNLFGPTLRLRGGDTAVINLLNNLTKPAGEDKAALPLNGFTHVSDTNLHGHGIHAETGVASQAQAAQYRGHDNIFYTVPGKASKKAALKAQAFTMQIPRDHMPGLAWYHAHHHGSTTLQVPTSNGLIIVEDRPEFLPDKNGCKEARGLLANAPETVLHFALLPFMKPTKNTGIPGLNMRRYVEVDDANMQLASKMAQPNNPLWTGVKGTFSNKDFVLVNGGWQPDIPMRSGVYCRWRMAWATVKRFATIGIYDAATGKPATNCETLLLAKDGVFLMQMPRLVDHIFLAPGNRAELLVKCSGAVGKKYVLRAQEPAKSPFKCGLAATTNAFVQPTLATITIQQGPATPQAQPQLRACTPARAGYTADLQDASLRAAGAAGKLTNPPINFIMQPFGCLVNGKNFTFPDSEPIKLQLGKVVEWKANYVAVHPLHMHTNPFQIQDLAAANLLPGCSYTSWFEAGDYHDTLMLPQMQLWGTVRLRLQPGEFTGYAVMHCHSLQHEDVGCMKVLRYSCPGRADPQPRVCPGFKFPVPGTVVLPSQARRSAARASAAELLVAVQEAGAAGGGGAGSATLATHAAAADTRRMAGSRAMHSLAALPQAALLAIARLLPPLERRTVLPLVCKRFAALAAASDLWEQVQLSLPADFAQTLSVAALYAWFVARAGQVRSLHVDMSGEAAWAPLLAVLGVVGRGLQHLRLAGDGAACALPGCTAPWLALTPNLHSLELDEVCDAAVADALWPPGLTRLELGYCGEEGLYSIPTHLERCTALQTLAVQCAMFDNELTVDRLAACTTLERLDLSNCCLSRVPRVLASLPRLTSLTLNENDALGASAAALETLSTLTSLQVLEMRECGLQAVPSSVAGLTQLRSLLLGYNAMTERPCIPPGPYLAGLRVLAMSDAAGFQDEQPLEQALLEPLRVAGSLQVLRINRCMGLQLSLEDVGTLLQGKPHFRKLEFSEDMLSDPRDLAELRQRYPLVTFKAVD</sequence>
<dbReference type="SUPFAM" id="SSF52047">
    <property type="entry name" value="RNI-like"/>
    <property type="match status" value="1"/>
</dbReference>
<dbReference type="NCBIfam" id="TIGR01456">
    <property type="entry name" value="CECR5"/>
    <property type="match status" value="1"/>
</dbReference>
<evidence type="ECO:0000256" key="12">
    <source>
        <dbReference type="ARBA" id="ARBA00079398"/>
    </source>
</evidence>
<dbReference type="PANTHER" id="PTHR11660:SF53">
    <property type="entry name" value="SOLUTE CARRIER FAMILY 40 MEMBER 3, CHLOROPLASTIC"/>
    <property type="match status" value="1"/>
</dbReference>
<dbReference type="GO" id="GO:0016787">
    <property type="term" value="F:hydrolase activity"/>
    <property type="evidence" value="ECO:0007669"/>
    <property type="project" value="UniProtKB-KW"/>
</dbReference>
<evidence type="ECO:0000256" key="1">
    <source>
        <dbReference type="ARBA" id="ARBA00004141"/>
    </source>
</evidence>
<evidence type="ECO:0000256" key="11">
    <source>
        <dbReference type="ARBA" id="ARBA00073031"/>
    </source>
</evidence>
<dbReference type="InterPro" id="IPR008972">
    <property type="entry name" value="Cupredoxin"/>
</dbReference>
<dbReference type="Gene3D" id="3.80.10.10">
    <property type="entry name" value="Ribonuclease Inhibitor"/>
    <property type="match status" value="1"/>
</dbReference>
<dbReference type="PROSITE" id="PS00681">
    <property type="entry name" value="CHAPERONINS_CPN10"/>
    <property type="match status" value="1"/>
</dbReference>
<keyword evidence="16" id="KW-1185">Reference proteome</keyword>
<dbReference type="EMBL" id="LHPF02000007">
    <property type="protein sequence ID" value="PSC73336.1"/>
    <property type="molecule type" value="Genomic_DNA"/>
</dbReference>
<organism evidence="15 16">
    <name type="scientific">Micractinium conductrix</name>
    <dbReference type="NCBI Taxonomy" id="554055"/>
    <lineage>
        <taxon>Eukaryota</taxon>
        <taxon>Viridiplantae</taxon>
        <taxon>Chlorophyta</taxon>
        <taxon>core chlorophytes</taxon>
        <taxon>Trebouxiophyceae</taxon>
        <taxon>Chlorellales</taxon>
        <taxon>Chlorellaceae</taxon>
        <taxon>Chlorella clade</taxon>
        <taxon>Micractinium</taxon>
    </lineage>
</organism>
<name>A0A2P6VGW6_9CHLO</name>
<dbReference type="PROSITE" id="PS50181">
    <property type="entry name" value="FBOX"/>
    <property type="match status" value="1"/>
</dbReference>
<feature type="transmembrane region" description="Helical" evidence="13">
    <location>
        <begin position="282"/>
        <end position="303"/>
    </location>
</feature>
<proteinExistence type="inferred from homology"/>
<dbReference type="InterPro" id="IPR006357">
    <property type="entry name" value="HAD-SF_hydro_IIA"/>
</dbReference>
<dbReference type="InterPro" id="IPR001810">
    <property type="entry name" value="F-box_dom"/>
</dbReference>
<evidence type="ECO:0000256" key="2">
    <source>
        <dbReference type="ARBA" id="ARBA00004430"/>
    </source>
</evidence>
<dbReference type="InterPro" id="IPR011032">
    <property type="entry name" value="GroES-like_sf"/>
</dbReference>
<dbReference type="InterPro" id="IPR037124">
    <property type="entry name" value="Chaperonin_GroES_sf"/>
</dbReference>
<dbReference type="InterPro" id="IPR009716">
    <property type="entry name" value="Ferroportin-1"/>
</dbReference>
<keyword evidence="8 13" id="KW-0472">Membrane</keyword>
<dbReference type="Pfam" id="PF13242">
    <property type="entry name" value="Hydrolase_like"/>
    <property type="match status" value="1"/>
</dbReference>
<dbReference type="InterPro" id="IPR023214">
    <property type="entry name" value="HAD_sf"/>
</dbReference>
<dbReference type="GO" id="GO:0016020">
    <property type="term" value="C:membrane"/>
    <property type="evidence" value="ECO:0007669"/>
    <property type="project" value="UniProtKB-SubCell"/>
</dbReference>
<dbReference type="PANTHER" id="PTHR11660">
    <property type="entry name" value="SOLUTE CARRIER FAMILY 40 MEMBER"/>
    <property type="match status" value="1"/>
</dbReference>
<dbReference type="InterPro" id="IPR032675">
    <property type="entry name" value="LRR_dom_sf"/>
</dbReference>
<dbReference type="Proteomes" id="UP000239649">
    <property type="component" value="Unassembled WGS sequence"/>
</dbReference>
<accession>A0A2P6VGW6</accession>
<evidence type="ECO:0000313" key="16">
    <source>
        <dbReference type="Proteomes" id="UP000239649"/>
    </source>
</evidence>
<evidence type="ECO:0000259" key="14">
    <source>
        <dbReference type="PROSITE" id="PS50181"/>
    </source>
</evidence>
<dbReference type="GO" id="GO:0005930">
    <property type="term" value="C:axoneme"/>
    <property type="evidence" value="ECO:0007669"/>
    <property type="project" value="UniProtKB-SubCell"/>
</dbReference>
<evidence type="ECO:0000256" key="10">
    <source>
        <dbReference type="ARBA" id="ARBA00031971"/>
    </source>
</evidence>
<dbReference type="CDD" id="cd00320">
    <property type="entry name" value="cpn10"/>
    <property type="match status" value="2"/>
</dbReference>
<dbReference type="SUPFAM" id="SSF49503">
    <property type="entry name" value="Cupredoxins"/>
    <property type="match status" value="3"/>
</dbReference>
<dbReference type="InterPro" id="IPR011706">
    <property type="entry name" value="Cu-oxidase_C"/>
</dbReference>
<evidence type="ECO:0000256" key="7">
    <source>
        <dbReference type="ARBA" id="ARBA00022989"/>
    </source>
</evidence>
<evidence type="ECO:0000256" key="6">
    <source>
        <dbReference type="ARBA" id="ARBA00022692"/>
    </source>
</evidence>
<dbReference type="OrthoDB" id="676979at2759"/>
<dbReference type="Gene3D" id="2.30.33.40">
    <property type="entry name" value="GroES chaperonin"/>
    <property type="match status" value="2"/>
</dbReference>
<dbReference type="GO" id="GO:0016491">
    <property type="term" value="F:oxidoreductase activity"/>
    <property type="evidence" value="ECO:0007669"/>
    <property type="project" value="InterPro"/>
</dbReference>
<comment type="similarity">
    <text evidence="3">Belongs to the GroES chaperonin family.</text>
</comment>
<keyword evidence="5" id="KW-0813">Transport</keyword>
<feature type="transmembrane region" description="Helical" evidence="13">
    <location>
        <begin position="527"/>
        <end position="549"/>
    </location>
</feature>
<dbReference type="Pfam" id="PF13344">
    <property type="entry name" value="Hydrolase_6"/>
    <property type="match status" value="1"/>
</dbReference>
<keyword evidence="9" id="KW-0143">Chaperone</keyword>
<dbReference type="GO" id="GO:0005507">
    <property type="term" value="F:copper ion binding"/>
    <property type="evidence" value="ECO:0007669"/>
    <property type="project" value="InterPro"/>
</dbReference>